<evidence type="ECO:0000313" key="1">
    <source>
        <dbReference type="EMBL" id="MBB6213380.1"/>
    </source>
</evidence>
<dbReference type="EMBL" id="JACHFB010000003">
    <property type="protein sequence ID" value="MBB6213380.1"/>
    <property type="molecule type" value="Genomic_DNA"/>
</dbReference>
<dbReference type="RefSeq" id="WP_184125326.1">
    <property type="nucleotide sequence ID" value="NZ_CP124075.1"/>
</dbReference>
<gene>
    <name evidence="3" type="primary">dbpA</name>
    <name evidence="1" type="ORF">HNP67_000875</name>
    <name evidence="2" type="ORF">HNP67_000956</name>
    <name evidence="3" type="ORF">QIA39_04575</name>
</gene>
<dbReference type="Gene3D" id="1.20.1420.40">
    <property type="entry name" value="Decorin-binding protein"/>
    <property type="match status" value="1"/>
</dbReference>
<dbReference type="InterPro" id="IPR054923">
    <property type="entry name" value="Decorin_bind_prot_A"/>
</dbReference>
<dbReference type="Proteomes" id="UP000536100">
    <property type="component" value="Unassembled WGS sequence"/>
</dbReference>
<evidence type="ECO:0000313" key="3">
    <source>
        <dbReference type="EMBL" id="WNY70945.1"/>
    </source>
</evidence>
<evidence type="ECO:0000313" key="4">
    <source>
        <dbReference type="Proteomes" id="UP000536100"/>
    </source>
</evidence>
<dbReference type="InterPro" id="IPR003332">
    <property type="entry name" value="Decorin-bd"/>
</dbReference>
<dbReference type="Proteomes" id="UP001302829">
    <property type="component" value="Plasmid lp54"/>
</dbReference>
<dbReference type="EMBL" id="CP132479">
    <property type="protein sequence ID" value="WNY70945.1"/>
    <property type="molecule type" value="Genomic_DNA"/>
</dbReference>
<reference evidence="3 5" key="2">
    <citation type="submission" date="2023-07" db="EMBL/GenBank/DDBJ databases">
        <title>Genome sequencing of multiple Borrelia sensu lato isolates.</title>
        <authorList>
            <person name="Mongodin E.F."/>
            <person name="Rudenko N."/>
            <person name="Fraser C.M."/>
            <person name="Schutzer S."/>
            <person name="Luft B."/>
            <person name="Morgan R."/>
            <person name="Chastens S."/>
            <person name="Qiu W."/>
        </authorList>
    </citation>
    <scope>NUCLEOTIDE SEQUENCE [LARGE SCALE GENOMIC DNA]</scope>
    <source>
        <strain evidence="3 5">CA446</strain>
        <plasmid evidence="3 5">lp54</plasmid>
    </source>
</reference>
<evidence type="ECO:0000313" key="5">
    <source>
        <dbReference type="Proteomes" id="UP001302829"/>
    </source>
</evidence>
<sequence>MIKYKKTFKNFNFKNLFKLPLLISLFISCGLTGETKIRLERSAKDITDAINEIKKKAAASGVKFENFREKQTGSQVSEKPEFILKAKMQATDVAEKFVTAIEEEATKLKETGSSGEFSAMYNLMLEVSAPLEEIGIQDMKKTVTGTAEENSTTTAEGILEIAKAMKTKLQKVHKKNKCALERKTNTNNTSNDCSKTN</sequence>
<keyword evidence="3" id="KW-0614">Plasmid</keyword>
<reference evidence="1 4" key="1">
    <citation type="submission" date="2020-08" db="EMBL/GenBank/DDBJ databases">
        <title>Genomic Encyclopedia of Type Strains, Phase IV (KMG-IV): sequencing the most valuable type-strain genomes for metagenomic binning, comparative biology and taxonomic classification.</title>
        <authorList>
            <person name="Goeker M."/>
        </authorList>
    </citation>
    <scope>NUCLEOTIDE SEQUENCE [LARGE SCALE GENOMIC DNA]</scope>
    <source>
        <strain evidence="1 4">DSM 17989</strain>
    </source>
</reference>
<geneLocation type="plasmid" evidence="3 5">
    <name>lp54</name>
</geneLocation>
<dbReference type="AlphaFoldDB" id="A0A7W9ZLL4"/>
<dbReference type="InterPro" id="IPR038353">
    <property type="entry name" value="Decorin-db_sf"/>
</dbReference>
<name>A0A7W9ZLL4_9SPIR</name>
<organism evidence="1 4">
    <name type="scientific">Borreliella californiensis</name>
    <dbReference type="NCBI Taxonomy" id="373543"/>
    <lineage>
        <taxon>Bacteria</taxon>
        <taxon>Pseudomonadati</taxon>
        <taxon>Spirochaetota</taxon>
        <taxon>Spirochaetia</taxon>
        <taxon>Spirochaetales</taxon>
        <taxon>Borreliaceae</taxon>
        <taxon>Borreliella</taxon>
    </lineage>
</organism>
<protein>
    <submittedName>
        <fullName evidence="3">Decorin-binding protein DbpA</fullName>
    </submittedName>
</protein>
<dbReference type="Pfam" id="PF02352">
    <property type="entry name" value="Decorin_bind"/>
    <property type="match status" value="1"/>
</dbReference>
<dbReference type="PROSITE" id="PS51257">
    <property type="entry name" value="PROKAR_LIPOPROTEIN"/>
    <property type="match status" value="1"/>
</dbReference>
<dbReference type="EMBL" id="JACHFB010000003">
    <property type="protein sequence ID" value="MBB6213461.1"/>
    <property type="molecule type" value="Genomic_DNA"/>
</dbReference>
<proteinExistence type="predicted"/>
<keyword evidence="5" id="KW-1185">Reference proteome</keyword>
<dbReference type="NCBIfam" id="NF033713">
    <property type="entry name" value="DbpA"/>
    <property type="match status" value="1"/>
</dbReference>
<accession>A0A7W9ZLL4</accession>
<evidence type="ECO:0000313" key="2">
    <source>
        <dbReference type="EMBL" id="MBB6213461.1"/>
    </source>
</evidence>